<proteinExistence type="predicted"/>
<organism evidence="2 3">
    <name type="scientific">Halanaerobium polyolivorans</name>
    <dbReference type="NCBI Taxonomy" id="2886943"/>
    <lineage>
        <taxon>Bacteria</taxon>
        <taxon>Bacillati</taxon>
        <taxon>Bacillota</taxon>
        <taxon>Clostridia</taxon>
        <taxon>Halanaerobiales</taxon>
        <taxon>Halanaerobiaceae</taxon>
        <taxon>Halanaerobium</taxon>
    </lineage>
</organism>
<reference evidence="2 3" key="1">
    <citation type="submission" date="2021-10" db="EMBL/GenBank/DDBJ databases">
        <authorList>
            <person name="Grouzdev D.S."/>
            <person name="Pantiukh K.S."/>
            <person name="Krutkina M.S."/>
        </authorList>
    </citation>
    <scope>NUCLEOTIDE SEQUENCE [LARGE SCALE GENOMIC DNA]</scope>
    <source>
        <strain evidence="2 3">Z-7514</strain>
    </source>
</reference>
<sequence length="152" mass="17686">MGKKFYYFLLRFTIVHLITYVFIGVLFMNVQSYANIFISIEHFESLRASNSLILRTALLWQLLRGLFLAAILYPFYGIIIKSEYALLKLFFLILGLSILGSLFPAAGSIEGFIYRDLLLTDHLTALAKAAIQIFVFSWFFVKWENRTERDYS</sequence>
<dbReference type="EMBL" id="JAJFAT010000001">
    <property type="protein sequence ID" value="MCC3143950.1"/>
    <property type="molecule type" value="Genomic_DNA"/>
</dbReference>
<keyword evidence="1" id="KW-0472">Membrane</keyword>
<feature type="transmembrane region" description="Helical" evidence="1">
    <location>
        <begin position="52"/>
        <end position="73"/>
    </location>
</feature>
<dbReference type="RefSeq" id="WP_229343313.1">
    <property type="nucleotide sequence ID" value="NZ_JAJFAT010000001.1"/>
</dbReference>
<protein>
    <recommendedName>
        <fullName evidence="4">VanZ-like domain-containing protein</fullName>
    </recommendedName>
</protein>
<evidence type="ECO:0008006" key="4">
    <source>
        <dbReference type="Google" id="ProtNLM"/>
    </source>
</evidence>
<gene>
    <name evidence="2" type="ORF">LJ207_01260</name>
</gene>
<accession>A0AAW4WS90</accession>
<dbReference type="Proteomes" id="UP001199296">
    <property type="component" value="Unassembled WGS sequence"/>
</dbReference>
<dbReference type="AlphaFoldDB" id="A0AAW4WS90"/>
<name>A0AAW4WS90_9FIRM</name>
<comment type="caution">
    <text evidence="2">The sequence shown here is derived from an EMBL/GenBank/DDBJ whole genome shotgun (WGS) entry which is preliminary data.</text>
</comment>
<keyword evidence="1" id="KW-0812">Transmembrane</keyword>
<feature type="transmembrane region" description="Helical" evidence="1">
    <location>
        <begin position="85"/>
        <end position="103"/>
    </location>
</feature>
<feature type="transmembrane region" description="Helical" evidence="1">
    <location>
        <begin position="12"/>
        <end position="32"/>
    </location>
</feature>
<evidence type="ECO:0000313" key="2">
    <source>
        <dbReference type="EMBL" id="MCC3143950.1"/>
    </source>
</evidence>
<evidence type="ECO:0000313" key="3">
    <source>
        <dbReference type="Proteomes" id="UP001199296"/>
    </source>
</evidence>
<keyword evidence="1" id="KW-1133">Transmembrane helix</keyword>
<feature type="transmembrane region" description="Helical" evidence="1">
    <location>
        <begin position="123"/>
        <end position="141"/>
    </location>
</feature>
<keyword evidence="3" id="KW-1185">Reference proteome</keyword>
<evidence type="ECO:0000256" key="1">
    <source>
        <dbReference type="SAM" id="Phobius"/>
    </source>
</evidence>